<proteinExistence type="predicted"/>
<dbReference type="Proteomes" id="UP000828390">
    <property type="component" value="Unassembled WGS sequence"/>
</dbReference>
<sequence length="90" mass="10695">MRQPLRWRKRVCARRKQMIRIRIGIKKLSGMRERKEHKTNYKDVYKWHHLLPGNKLVGLRETGNEALLPGLLNVVKLSETAENPLWVWPG</sequence>
<reference evidence="1" key="2">
    <citation type="submission" date="2020-11" db="EMBL/GenBank/DDBJ databases">
        <authorList>
            <person name="McCartney M.A."/>
            <person name="Auch B."/>
            <person name="Kono T."/>
            <person name="Mallez S."/>
            <person name="Becker A."/>
            <person name="Gohl D.M."/>
            <person name="Silverstein K.A.T."/>
            <person name="Koren S."/>
            <person name="Bechman K.B."/>
            <person name="Herman A."/>
            <person name="Abrahante J.E."/>
            <person name="Garbe J."/>
        </authorList>
    </citation>
    <scope>NUCLEOTIDE SEQUENCE</scope>
    <source>
        <strain evidence="1">Duluth1</strain>
        <tissue evidence="1">Whole animal</tissue>
    </source>
</reference>
<organism evidence="1 2">
    <name type="scientific">Dreissena polymorpha</name>
    <name type="common">Zebra mussel</name>
    <name type="synonym">Mytilus polymorpha</name>
    <dbReference type="NCBI Taxonomy" id="45954"/>
    <lineage>
        <taxon>Eukaryota</taxon>
        <taxon>Metazoa</taxon>
        <taxon>Spiralia</taxon>
        <taxon>Lophotrochozoa</taxon>
        <taxon>Mollusca</taxon>
        <taxon>Bivalvia</taxon>
        <taxon>Autobranchia</taxon>
        <taxon>Heteroconchia</taxon>
        <taxon>Euheterodonta</taxon>
        <taxon>Imparidentia</taxon>
        <taxon>Neoheterodontei</taxon>
        <taxon>Myida</taxon>
        <taxon>Dreissenoidea</taxon>
        <taxon>Dreissenidae</taxon>
        <taxon>Dreissena</taxon>
    </lineage>
</organism>
<protein>
    <submittedName>
        <fullName evidence="1">Uncharacterized protein</fullName>
    </submittedName>
</protein>
<keyword evidence="2" id="KW-1185">Reference proteome</keyword>
<dbReference type="AlphaFoldDB" id="A0A9D4IDC0"/>
<name>A0A9D4IDC0_DREPO</name>
<dbReference type="EMBL" id="JAIWYP010000009">
    <property type="protein sequence ID" value="KAH3769700.1"/>
    <property type="molecule type" value="Genomic_DNA"/>
</dbReference>
<evidence type="ECO:0000313" key="1">
    <source>
        <dbReference type="EMBL" id="KAH3769700.1"/>
    </source>
</evidence>
<accession>A0A9D4IDC0</accession>
<evidence type="ECO:0000313" key="2">
    <source>
        <dbReference type="Proteomes" id="UP000828390"/>
    </source>
</evidence>
<gene>
    <name evidence="1" type="ORF">DPMN_170974</name>
</gene>
<comment type="caution">
    <text evidence="1">The sequence shown here is derived from an EMBL/GenBank/DDBJ whole genome shotgun (WGS) entry which is preliminary data.</text>
</comment>
<reference evidence="1" key="1">
    <citation type="journal article" date="2019" name="bioRxiv">
        <title>The Genome of the Zebra Mussel, Dreissena polymorpha: A Resource for Invasive Species Research.</title>
        <authorList>
            <person name="McCartney M.A."/>
            <person name="Auch B."/>
            <person name="Kono T."/>
            <person name="Mallez S."/>
            <person name="Zhang Y."/>
            <person name="Obille A."/>
            <person name="Becker A."/>
            <person name="Abrahante J.E."/>
            <person name="Garbe J."/>
            <person name="Badalamenti J.P."/>
            <person name="Herman A."/>
            <person name="Mangelson H."/>
            <person name="Liachko I."/>
            <person name="Sullivan S."/>
            <person name="Sone E.D."/>
            <person name="Koren S."/>
            <person name="Silverstein K.A.T."/>
            <person name="Beckman K.B."/>
            <person name="Gohl D.M."/>
        </authorList>
    </citation>
    <scope>NUCLEOTIDE SEQUENCE</scope>
    <source>
        <strain evidence="1">Duluth1</strain>
        <tissue evidence="1">Whole animal</tissue>
    </source>
</reference>